<dbReference type="EMBL" id="MLAK01000716">
    <property type="protein sequence ID" value="OHT06796.1"/>
    <property type="molecule type" value="Genomic_DNA"/>
</dbReference>
<comment type="similarity">
    <text evidence="1">Belongs to the PPP phosphatase family.</text>
</comment>
<dbReference type="PANTHER" id="PTHR11668:SF494">
    <property type="entry name" value="PROTEIN PHOSPHATASE, PUTATIVE-RELATED"/>
    <property type="match status" value="1"/>
</dbReference>
<protein>
    <recommendedName>
        <fullName evidence="1">Serine/threonine-protein phosphatase</fullName>
        <ecNumber evidence="1">3.1.3.16</ecNumber>
    </recommendedName>
</protein>
<dbReference type="Gene3D" id="3.60.21.10">
    <property type="match status" value="1"/>
</dbReference>
<feature type="domain" description="Serine/threonine specific protein phosphatases" evidence="2">
    <location>
        <begin position="128"/>
        <end position="133"/>
    </location>
</feature>
<dbReference type="RefSeq" id="XP_068359932.1">
    <property type="nucleotide sequence ID" value="XM_068492527.1"/>
</dbReference>
<dbReference type="PROSITE" id="PS00125">
    <property type="entry name" value="SER_THR_PHOSPHATASE"/>
    <property type="match status" value="1"/>
</dbReference>
<evidence type="ECO:0000259" key="2">
    <source>
        <dbReference type="PROSITE" id="PS00125"/>
    </source>
</evidence>
<dbReference type="PANTHER" id="PTHR11668">
    <property type="entry name" value="SERINE/THREONINE PROTEIN PHOSPHATASE"/>
    <property type="match status" value="1"/>
</dbReference>
<dbReference type="InterPro" id="IPR029052">
    <property type="entry name" value="Metallo-depent_PP-like"/>
</dbReference>
<dbReference type="InterPro" id="IPR006186">
    <property type="entry name" value="Ser/Thr-sp_prot-phosphatase"/>
</dbReference>
<dbReference type="CDD" id="cd00144">
    <property type="entry name" value="MPP_PPP_family"/>
    <property type="match status" value="1"/>
</dbReference>
<dbReference type="Pfam" id="PF00149">
    <property type="entry name" value="Metallophos"/>
    <property type="match status" value="1"/>
</dbReference>
<dbReference type="GO" id="GO:0005737">
    <property type="term" value="C:cytoplasm"/>
    <property type="evidence" value="ECO:0007669"/>
    <property type="project" value="TreeGrafter"/>
</dbReference>
<dbReference type="InterPro" id="IPR004843">
    <property type="entry name" value="Calcineurin-like_PHP"/>
</dbReference>
<name>A0A1J4KAR2_9EUKA</name>
<dbReference type="InterPro" id="IPR050341">
    <property type="entry name" value="PP1_catalytic_subunit"/>
</dbReference>
<sequence length="390" mass="44360">MNDISRCHEILNQYLKYTALEIEKIASKSMFMTLSIHPENDIKMILAKVLNIFRNEPSMLDTRSPCIIIGDLHGHLLDLLRIIKNHGLPENDKFIFLGDIVDRGEFSIDTCLIVFLLKILHPQNVFIIRGNHEFHSLCSQFGFYDEIQYFYPNSDLYDEFLKTFSYMPLSILVDSHMICVHGGIGPNMYSISQLSSIPKPTDEFTGQIQTSLLWSDPNDSIHNFKDSTRGMGFLFGQDALETFLRGVRRSIIVRGHECISGGVEMSFNGQIVTVFSASNYCGIAGNMAGVLIVRPDQKYEFKRYMPLQYLTRKDVKYNKTKPLGVMPPIRESTSLTKGLIIMPNKTEIVQPKPKCSTQKLDLKKNIVNSLKHKRASGYAETVSFKNSNPI</sequence>
<dbReference type="AlphaFoldDB" id="A0A1J4KAR2"/>
<dbReference type="EC" id="3.1.3.16" evidence="1"/>
<dbReference type="GO" id="GO:0004722">
    <property type="term" value="F:protein serine/threonine phosphatase activity"/>
    <property type="evidence" value="ECO:0007669"/>
    <property type="project" value="UniProtKB-EC"/>
</dbReference>
<dbReference type="GeneID" id="94827231"/>
<dbReference type="Proteomes" id="UP000179807">
    <property type="component" value="Unassembled WGS sequence"/>
</dbReference>
<comment type="caution">
    <text evidence="3">The sequence shown here is derived from an EMBL/GenBank/DDBJ whole genome shotgun (WGS) entry which is preliminary data.</text>
</comment>
<dbReference type="SMART" id="SM00156">
    <property type="entry name" value="PP2Ac"/>
    <property type="match status" value="1"/>
</dbReference>
<evidence type="ECO:0000313" key="3">
    <source>
        <dbReference type="EMBL" id="OHT06796.1"/>
    </source>
</evidence>
<dbReference type="GO" id="GO:0005634">
    <property type="term" value="C:nucleus"/>
    <property type="evidence" value="ECO:0007669"/>
    <property type="project" value="TreeGrafter"/>
</dbReference>
<dbReference type="SUPFAM" id="SSF56300">
    <property type="entry name" value="Metallo-dependent phosphatases"/>
    <property type="match status" value="1"/>
</dbReference>
<dbReference type="VEuPathDB" id="TrichDB:TRFO_05499"/>
<evidence type="ECO:0000256" key="1">
    <source>
        <dbReference type="RuleBase" id="RU004273"/>
    </source>
</evidence>
<reference evidence="3" key="1">
    <citation type="submission" date="2016-10" db="EMBL/GenBank/DDBJ databases">
        <authorList>
            <person name="Benchimol M."/>
            <person name="Almeida L.G."/>
            <person name="Vasconcelos A.T."/>
            <person name="Perreira-Neves A."/>
            <person name="Rosa I.A."/>
            <person name="Tasca T."/>
            <person name="Bogo M.R."/>
            <person name="de Souza W."/>
        </authorList>
    </citation>
    <scope>NUCLEOTIDE SEQUENCE [LARGE SCALE GENOMIC DNA]</scope>
    <source>
        <strain evidence="3">K</strain>
    </source>
</reference>
<dbReference type="PRINTS" id="PR00114">
    <property type="entry name" value="STPHPHTASE"/>
</dbReference>
<organism evidence="3 4">
    <name type="scientific">Tritrichomonas foetus</name>
    <dbReference type="NCBI Taxonomy" id="1144522"/>
    <lineage>
        <taxon>Eukaryota</taxon>
        <taxon>Metamonada</taxon>
        <taxon>Parabasalia</taxon>
        <taxon>Tritrichomonadida</taxon>
        <taxon>Tritrichomonadidae</taxon>
        <taxon>Tritrichomonas</taxon>
    </lineage>
</organism>
<proteinExistence type="inferred from homology"/>
<keyword evidence="1" id="KW-0378">Hydrolase</keyword>
<comment type="catalytic activity">
    <reaction evidence="1">
        <text>O-phospho-L-threonyl-[protein] + H2O = L-threonyl-[protein] + phosphate</text>
        <dbReference type="Rhea" id="RHEA:47004"/>
        <dbReference type="Rhea" id="RHEA-COMP:11060"/>
        <dbReference type="Rhea" id="RHEA-COMP:11605"/>
        <dbReference type="ChEBI" id="CHEBI:15377"/>
        <dbReference type="ChEBI" id="CHEBI:30013"/>
        <dbReference type="ChEBI" id="CHEBI:43474"/>
        <dbReference type="ChEBI" id="CHEBI:61977"/>
        <dbReference type="EC" id="3.1.3.16"/>
    </reaction>
</comment>
<accession>A0A1J4KAR2</accession>
<gene>
    <name evidence="3" type="ORF">TRFO_05499</name>
</gene>
<evidence type="ECO:0000313" key="4">
    <source>
        <dbReference type="Proteomes" id="UP000179807"/>
    </source>
</evidence>
<keyword evidence="4" id="KW-1185">Reference proteome</keyword>